<feature type="domain" description="Ig-like" evidence="7">
    <location>
        <begin position="483"/>
        <end position="567"/>
    </location>
</feature>
<evidence type="ECO:0000256" key="6">
    <source>
        <dbReference type="ARBA" id="ARBA00023319"/>
    </source>
</evidence>
<keyword evidence="3" id="KW-1015">Disulfide bond</keyword>
<keyword evidence="4" id="KW-0325">Glycoprotein</keyword>
<accession>A0AAV8ZNL5</accession>
<feature type="domain" description="Ig-like" evidence="7">
    <location>
        <begin position="663"/>
        <end position="710"/>
    </location>
</feature>
<dbReference type="PROSITE" id="PS50835">
    <property type="entry name" value="IG_LIKE"/>
    <property type="match status" value="5"/>
</dbReference>
<dbReference type="SUPFAM" id="SSF48726">
    <property type="entry name" value="Immunoglobulin"/>
    <property type="match status" value="5"/>
</dbReference>
<dbReference type="PROSITE" id="PS00022">
    <property type="entry name" value="EGF_1"/>
    <property type="match status" value="1"/>
</dbReference>
<comment type="caution">
    <text evidence="9">The sequence shown here is derived from an EMBL/GenBank/DDBJ whole genome shotgun (WGS) entry which is preliminary data.</text>
</comment>
<name>A0AAV8ZNL5_9CUCU</name>
<evidence type="ECO:0000256" key="2">
    <source>
        <dbReference type="ARBA" id="ARBA00022737"/>
    </source>
</evidence>
<gene>
    <name evidence="9" type="ORF">NQ314_003001</name>
</gene>
<proteinExistence type="predicted"/>
<dbReference type="PROSITE" id="PS51115">
    <property type="entry name" value="LAMININ_IVA"/>
    <property type="match status" value="1"/>
</dbReference>
<keyword evidence="5" id="KW-0424">Laminin EGF-like domain</keyword>
<dbReference type="InterPro" id="IPR000742">
    <property type="entry name" value="EGF"/>
</dbReference>
<dbReference type="Pfam" id="PF00053">
    <property type="entry name" value="EGF_laminin"/>
    <property type="match status" value="2"/>
</dbReference>
<dbReference type="GO" id="GO:0048513">
    <property type="term" value="P:animal organ development"/>
    <property type="evidence" value="ECO:0007669"/>
    <property type="project" value="UniProtKB-ARBA"/>
</dbReference>
<evidence type="ECO:0000256" key="1">
    <source>
        <dbReference type="ARBA" id="ARBA00022729"/>
    </source>
</evidence>
<feature type="domain" description="Ig-like" evidence="7">
    <location>
        <begin position="267"/>
        <end position="363"/>
    </location>
</feature>
<organism evidence="9 10">
    <name type="scientific">Rhamnusium bicolor</name>
    <dbReference type="NCBI Taxonomy" id="1586634"/>
    <lineage>
        <taxon>Eukaryota</taxon>
        <taxon>Metazoa</taxon>
        <taxon>Ecdysozoa</taxon>
        <taxon>Arthropoda</taxon>
        <taxon>Hexapoda</taxon>
        <taxon>Insecta</taxon>
        <taxon>Pterygota</taxon>
        <taxon>Neoptera</taxon>
        <taxon>Endopterygota</taxon>
        <taxon>Coleoptera</taxon>
        <taxon>Polyphaga</taxon>
        <taxon>Cucujiformia</taxon>
        <taxon>Chrysomeloidea</taxon>
        <taxon>Cerambycidae</taxon>
        <taxon>Lepturinae</taxon>
        <taxon>Rhagiini</taxon>
        <taxon>Rhamnusium</taxon>
    </lineage>
</organism>
<dbReference type="GO" id="GO:0048731">
    <property type="term" value="P:system development"/>
    <property type="evidence" value="ECO:0007669"/>
    <property type="project" value="UniProtKB-ARBA"/>
</dbReference>
<keyword evidence="6" id="KW-0393">Immunoglobulin domain</keyword>
<dbReference type="AlphaFoldDB" id="A0AAV8ZNL5"/>
<reference evidence="9" key="1">
    <citation type="journal article" date="2023" name="Insect Mol. Biol.">
        <title>Genome sequencing provides insights into the evolution of gene families encoding plant cell wall-degrading enzymes in longhorned beetles.</title>
        <authorList>
            <person name="Shin N.R."/>
            <person name="Okamura Y."/>
            <person name="Kirsch R."/>
            <person name="Pauchet Y."/>
        </authorList>
    </citation>
    <scope>NUCLEOTIDE SEQUENCE</scope>
    <source>
        <strain evidence="9">RBIC_L_NR</strain>
    </source>
</reference>
<evidence type="ECO:0000256" key="3">
    <source>
        <dbReference type="ARBA" id="ARBA00023157"/>
    </source>
</evidence>
<evidence type="ECO:0000259" key="8">
    <source>
        <dbReference type="PROSITE" id="PS51115"/>
    </source>
</evidence>
<dbReference type="Gene3D" id="2.60.40.10">
    <property type="entry name" value="Immunoglobulins"/>
    <property type="match status" value="4"/>
</dbReference>
<protein>
    <recommendedName>
        <fullName evidence="11">Basement membrane-specific heparan sulfate proteoglycan core protein</fullName>
    </recommendedName>
</protein>
<dbReference type="PANTHER" id="PTHR10075:SF103">
    <property type="entry name" value="ROUNDABOUT HOMOLOG 4"/>
    <property type="match status" value="1"/>
</dbReference>
<keyword evidence="1" id="KW-0732">Signal</keyword>
<evidence type="ECO:0000259" key="7">
    <source>
        <dbReference type="PROSITE" id="PS50835"/>
    </source>
</evidence>
<evidence type="ECO:0000313" key="9">
    <source>
        <dbReference type="EMBL" id="KAJ8967223.1"/>
    </source>
</evidence>
<feature type="domain" description="Laminin IV type A" evidence="8">
    <location>
        <begin position="1"/>
        <end position="84"/>
    </location>
</feature>
<dbReference type="PROSITE" id="PS01186">
    <property type="entry name" value="EGF_2"/>
    <property type="match status" value="1"/>
</dbReference>
<dbReference type="EMBL" id="JANEYF010000883">
    <property type="protein sequence ID" value="KAJ8967223.1"/>
    <property type="molecule type" value="Genomic_DNA"/>
</dbReference>
<dbReference type="InterPro" id="IPR002049">
    <property type="entry name" value="LE_dom"/>
</dbReference>
<dbReference type="Proteomes" id="UP001162156">
    <property type="component" value="Unassembled WGS sequence"/>
</dbReference>
<dbReference type="PROSITE" id="PS01248">
    <property type="entry name" value="EGF_LAM_1"/>
    <property type="match status" value="1"/>
</dbReference>
<dbReference type="GO" id="GO:0048468">
    <property type="term" value="P:cell development"/>
    <property type="evidence" value="ECO:0007669"/>
    <property type="project" value="UniProtKB-ARBA"/>
</dbReference>
<feature type="non-terminal residue" evidence="9">
    <location>
        <position position="710"/>
    </location>
</feature>
<feature type="domain" description="Ig-like" evidence="7">
    <location>
        <begin position="389"/>
        <end position="473"/>
    </location>
</feature>
<dbReference type="SMART" id="SM00408">
    <property type="entry name" value="IGc2"/>
    <property type="match status" value="4"/>
</dbReference>
<dbReference type="Gene3D" id="2.170.300.10">
    <property type="entry name" value="Tie2 ligand-binding domain superfamily"/>
    <property type="match status" value="1"/>
</dbReference>
<keyword evidence="2" id="KW-0677">Repeat</keyword>
<dbReference type="PANTHER" id="PTHR10075">
    <property type="entry name" value="BASIGIN RELATED"/>
    <property type="match status" value="1"/>
</dbReference>
<dbReference type="InterPro" id="IPR003599">
    <property type="entry name" value="Ig_sub"/>
</dbReference>
<feature type="domain" description="Ig-like" evidence="7">
    <location>
        <begin position="572"/>
        <end position="655"/>
    </location>
</feature>
<dbReference type="InterPro" id="IPR000034">
    <property type="entry name" value="Laminin_IV"/>
</dbReference>
<dbReference type="SMART" id="SM00409">
    <property type="entry name" value="IG"/>
    <property type="match status" value="5"/>
</dbReference>
<sequence>MATNEASIIPVSVPLHPSAQWFRLDQGPKPASREDILIVLANIDSILIRATQSSDTGTAYLSDITLDTAVEQFTGKPKATSVEVCRCPPRYRGSSCESCAPGFYKDIYYGESTPLGSCLKCDCNNREESCELGPDHRVICHCLPGYRGSRCEEVELNTTIDHTLGVEMEMTPSKVVAPIGTQIPFTCKYRSRSSSDLYITIEPLSFHDYKETRYPGGAQITFYHVVGCTRQKIRCVVHNKQGRQVGVINVFVYPAGVTTPTPFPIIPTTTPQPTTIFIEIQQHNIGIYEVGSTVRYNCTARSQIAPSTVRVQWRKDGGELPPYAIDDGRGLLVITNLKVTDSGRYVCEAYDGYSIVTSSVDLNVGATNRAGNNSATFQIRVQETIGRIMRVDIQPPSYSGQSSETVILECSADEEINIQSIKWSRLGSQLPYNSREDRGTLIINNAAPEDSGIYVCTITSYEGARGRSNATVSITASTERKWPTASVSPERITLSQGQSTELHCLATGVPAPSIKWTKLGGELGSNAEQIGSVLHIRNSRVEDRGVYVCVSTNIHGLEQASSVVEVTRLESPRLEIYPQYQQTIVVGNSALLQCRAIAGIPSPSIIWSRADGRPLSPNIEEMSGGILRFTQVTPNEEGEYVCTANNEAGSATAISNIIVYTSPELHIIPDQDIITKFVNDSLRLECQGTGIPQPSVYWFKYDPNNLVSGS</sequence>
<dbReference type="InterPro" id="IPR003598">
    <property type="entry name" value="Ig_sub2"/>
</dbReference>
<dbReference type="Pfam" id="PF00052">
    <property type="entry name" value="Laminin_B"/>
    <property type="match status" value="1"/>
</dbReference>
<evidence type="ECO:0000256" key="5">
    <source>
        <dbReference type="ARBA" id="ARBA00023292"/>
    </source>
</evidence>
<dbReference type="InterPro" id="IPR007110">
    <property type="entry name" value="Ig-like_dom"/>
</dbReference>
<dbReference type="SMART" id="SM00180">
    <property type="entry name" value="EGF_Lam"/>
    <property type="match status" value="2"/>
</dbReference>
<dbReference type="Pfam" id="PF13927">
    <property type="entry name" value="Ig_3"/>
    <property type="match status" value="4"/>
</dbReference>
<keyword evidence="10" id="KW-1185">Reference proteome</keyword>
<dbReference type="InterPro" id="IPR036179">
    <property type="entry name" value="Ig-like_dom_sf"/>
</dbReference>
<evidence type="ECO:0000256" key="4">
    <source>
        <dbReference type="ARBA" id="ARBA00023180"/>
    </source>
</evidence>
<dbReference type="InterPro" id="IPR013783">
    <property type="entry name" value="Ig-like_fold"/>
</dbReference>
<evidence type="ECO:0000313" key="10">
    <source>
        <dbReference type="Proteomes" id="UP001162156"/>
    </source>
</evidence>
<evidence type="ECO:0008006" key="11">
    <source>
        <dbReference type="Google" id="ProtNLM"/>
    </source>
</evidence>